<dbReference type="PANTHER" id="PTHR43607">
    <property type="entry name" value="V-TYPE PROTON ATPASE CATALYTIC SUBUNIT A"/>
    <property type="match status" value="1"/>
</dbReference>
<evidence type="ECO:0000256" key="4">
    <source>
        <dbReference type="ARBA" id="ARBA00022840"/>
    </source>
</evidence>
<dbReference type="InterPro" id="IPR022878">
    <property type="entry name" value="V-ATPase_asu"/>
</dbReference>
<evidence type="ECO:0000256" key="5">
    <source>
        <dbReference type="ARBA" id="ARBA00022967"/>
    </source>
</evidence>
<dbReference type="PANTHER" id="PTHR43607:SF1">
    <property type="entry name" value="H(+)-TRANSPORTING TWO-SECTOR ATPASE"/>
    <property type="match status" value="1"/>
</dbReference>
<keyword evidence="3" id="KW-0547">Nucleotide-binding</keyword>
<dbReference type="SUPFAM" id="SSF47917">
    <property type="entry name" value="C-terminal domain of alpha and beta subunits of F1 ATP synthase"/>
    <property type="match status" value="1"/>
</dbReference>
<proteinExistence type="inferred from homology"/>
<feature type="non-terminal residue" evidence="8">
    <location>
        <position position="1"/>
    </location>
</feature>
<evidence type="ECO:0000313" key="9">
    <source>
        <dbReference type="Proteomes" id="UP000305511"/>
    </source>
</evidence>
<keyword evidence="4" id="KW-0067">ATP-binding</keyword>
<protein>
    <submittedName>
        <fullName evidence="8">V-type ATP synthase subunit A</fullName>
    </submittedName>
</protein>
<dbReference type="InterPro" id="IPR024034">
    <property type="entry name" value="ATPase_F1/V1_b/a_C"/>
</dbReference>
<dbReference type="EMBL" id="SIYF01000200">
    <property type="protein sequence ID" value="TKK85698.1"/>
    <property type="molecule type" value="Genomic_DNA"/>
</dbReference>
<evidence type="ECO:0000256" key="6">
    <source>
        <dbReference type="ARBA" id="ARBA00023065"/>
    </source>
</evidence>
<accession>A0A4U3M9F0</accession>
<dbReference type="CDD" id="cd18111">
    <property type="entry name" value="ATP-synt_V_A-type_alpha_C"/>
    <property type="match status" value="1"/>
</dbReference>
<keyword evidence="5" id="KW-1278">Translocase</keyword>
<dbReference type="GO" id="GO:0005524">
    <property type="term" value="F:ATP binding"/>
    <property type="evidence" value="ECO:0007669"/>
    <property type="project" value="UniProtKB-KW"/>
</dbReference>
<organism evidence="8 9">
    <name type="scientific">Enterococcus faecalis</name>
    <name type="common">Streptococcus faecalis</name>
    <dbReference type="NCBI Taxonomy" id="1351"/>
    <lineage>
        <taxon>Bacteria</taxon>
        <taxon>Bacillati</taxon>
        <taxon>Bacillota</taxon>
        <taxon>Bacilli</taxon>
        <taxon>Lactobacillales</taxon>
        <taxon>Enterococcaceae</taxon>
        <taxon>Enterococcus</taxon>
    </lineage>
</organism>
<keyword evidence="2" id="KW-0813">Transport</keyword>
<sequence>RHFPSINWLQSYSLYSTEVGQYLDLELQGNWAAMVAEGMRILQEESQLEEIVRLVGIDSLSDKDRLTLETAKSLREDYLQQNAFDDVDTFTSRTKQAKMLKLILTFGEEGQKALSLGTYFSELMAGTVEIRDRIARSKYLPEEELEKLDRLQAEIKTTIKEIIAEGGMTND</sequence>
<feature type="domain" description="ATP synthase A/B type C-terminal" evidence="7">
    <location>
        <begin position="28"/>
        <end position="114"/>
    </location>
</feature>
<dbReference type="GO" id="GO:0046034">
    <property type="term" value="P:ATP metabolic process"/>
    <property type="evidence" value="ECO:0007669"/>
    <property type="project" value="InterPro"/>
</dbReference>
<keyword evidence="6" id="KW-0406">Ion transport</keyword>
<gene>
    <name evidence="8" type="ORF">EY666_08915</name>
</gene>
<evidence type="ECO:0000259" key="7">
    <source>
        <dbReference type="Pfam" id="PF22919"/>
    </source>
</evidence>
<name>A0A4U3M9F0_ENTFL</name>
<evidence type="ECO:0000256" key="1">
    <source>
        <dbReference type="ARBA" id="ARBA00008936"/>
    </source>
</evidence>
<evidence type="ECO:0000313" key="8">
    <source>
        <dbReference type="EMBL" id="TKK85698.1"/>
    </source>
</evidence>
<dbReference type="GO" id="GO:0046961">
    <property type="term" value="F:proton-transporting ATPase activity, rotational mechanism"/>
    <property type="evidence" value="ECO:0007669"/>
    <property type="project" value="InterPro"/>
</dbReference>
<dbReference type="InterPro" id="IPR055190">
    <property type="entry name" value="ATP-synt_VA_C"/>
</dbReference>
<reference evidence="8 9" key="1">
    <citation type="submission" date="2019-02" db="EMBL/GenBank/DDBJ databases">
        <title>Bacteria dissemination in different level of health care in South Africa: the effectiveness of infections prevention and control.</title>
        <authorList>
            <person name="Shobo C."/>
            <person name="Amoako D.G."/>
            <person name="Allam M."/>
            <person name="Ismail A."/>
            <person name="Bester L.A."/>
            <person name="Essack S.Y."/>
        </authorList>
    </citation>
    <scope>NUCLEOTIDE SEQUENCE [LARGE SCALE GENOMIC DNA]</scope>
    <source>
        <strain evidence="8 9">2SIL2</strain>
    </source>
</reference>
<comment type="caution">
    <text evidence="8">The sequence shown here is derived from an EMBL/GenBank/DDBJ whole genome shotgun (WGS) entry which is preliminary data.</text>
</comment>
<dbReference type="Gene3D" id="1.10.1140.10">
    <property type="entry name" value="Bovine Mitochondrial F1-atpase, Atp Synthase Beta Chain, Chain D, domain 3"/>
    <property type="match status" value="1"/>
</dbReference>
<dbReference type="Pfam" id="PF22919">
    <property type="entry name" value="ATP-synt_VA_C"/>
    <property type="match status" value="1"/>
</dbReference>
<dbReference type="AlphaFoldDB" id="A0A4U3M9F0"/>
<evidence type="ECO:0000256" key="2">
    <source>
        <dbReference type="ARBA" id="ARBA00022448"/>
    </source>
</evidence>
<dbReference type="Proteomes" id="UP000305511">
    <property type="component" value="Unassembled WGS sequence"/>
</dbReference>
<comment type="similarity">
    <text evidence="1">Belongs to the ATPase alpha/beta chains family.</text>
</comment>
<evidence type="ECO:0000256" key="3">
    <source>
        <dbReference type="ARBA" id="ARBA00022741"/>
    </source>
</evidence>